<protein>
    <submittedName>
        <fullName evidence="2">Uncharacterized protein</fullName>
    </submittedName>
</protein>
<reference evidence="2 3" key="1">
    <citation type="submission" date="2014-03" db="EMBL/GenBank/DDBJ databases">
        <title>Draft Genome Sequences of Four Burkholderia Strains.</title>
        <authorList>
            <person name="Liu X.Y."/>
            <person name="Li C.X."/>
            <person name="Xu J.H."/>
        </authorList>
    </citation>
    <scope>NUCLEOTIDE SEQUENCE [LARGE SCALE GENOMIC DNA]</scope>
    <source>
        <strain evidence="2 3">R27</strain>
    </source>
</reference>
<organism evidence="2 3">
    <name type="scientific">Caballeronia grimmiae</name>
    <dbReference type="NCBI Taxonomy" id="1071679"/>
    <lineage>
        <taxon>Bacteria</taxon>
        <taxon>Pseudomonadati</taxon>
        <taxon>Pseudomonadota</taxon>
        <taxon>Betaproteobacteria</taxon>
        <taxon>Burkholderiales</taxon>
        <taxon>Burkholderiaceae</taxon>
        <taxon>Caballeronia</taxon>
    </lineage>
</organism>
<feature type="region of interest" description="Disordered" evidence="1">
    <location>
        <begin position="76"/>
        <end position="96"/>
    </location>
</feature>
<accession>A0A069P0E0</accession>
<evidence type="ECO:0000256" key="1">
    <source>
        <dbReference type="SAM" id="MobiDB-lite"/>
    </source>
</evidence>
<name>A0A069P0E0_9BURK</name>
<dbReference type="AlphaFoldDB" id="A0A069P0E0"/>
<evidence type="ECO:0000313" key="2">
    <source>
        <dbReference type="EMBL" id="KDR30801.1"/>
    </source>
</evidence>
<proteinExistence type="predicted"/>
<evidence type="ECO:0000313" key="3">
    <source>
        <dbReference type="Proteomes" id="UP000027439"/>
    </source>
</evidence>
<comment type="caution">
    <text evidence="2">The sequence shown here is derived from an EMBL/GenBank/DDBJ whole genome shotgun (WGS) entry which is preliminary data.</text>
</comment>
<sequence length="96" mass="10658">MPAPHQVHAAMPRTFHMDAPTRFFNDDELNRDYKAASPTHSVLAYGGLPQPIPLESTQIYSFFMLSKKVVPTQARRAAGSVAHNKLDRTLARPVAT</sequence>
<dbReference type="STRING" id="1071679.BG57_14095"/>
<dbReference type="EMBL" id="JFHE01000025">
    <property type="protein sequence ID" value="KDR30801.1"/>
    <property type="molecule type" value="Genomic_DNA"/>
</dbReference>
<gene>
    <name evidence="2" type="ORF">BG57_14095</name>
</gene>
<dbReference type="Proteomes" id="UP000027439">
    <property type="component" value="Unassembled WGS sequence"/>
</dbReference>